<dbReference type="AlphaFoldDB" id="A0A7C9NHQ5"/>
<gene>
    <name evidence="4" type="ORF">GT755_14275</name>
</gene>
<dbReference type="Pfam" id="PF01345">
    <property type="entry name" value="DUF11"/>
    <property type="match status" value="1"/>
</dbReference>
<evidence type="ECO:0000256" key="2">
    <source>
        <dbReference type="SAM" id="SignalP"/>
    </source>
</evidence>
<dbReference type="InterPro" id="IPR024079">
    <property type="entry name" value="MetalloPept_cat_dom_sf"/>
</dbReference>
<dbReference type="Proteomes" id="UP000479526">
    <property type="component" value="Unassembled WGS sequence"/>
</dbReference>
<dbReference type="RefSeq" id="WP_161480201.1">
    <property type="nucleotide sequence ID" value="NZ_WXEW01000004.1"/>
</dbReference>
<evidence type="ECO:0000313" key="5">
    <source>
        <dbReference type="Proteomes" id="UP000479526"/>
    </source>
</evidence>
<comment type="caution">
    <text evidence="4">The sequence shown here is derived from an EMBL/GenBank/DDBJ whole genome shotgun (WGS) entry which is preliminary data.</text>
</comment>
<evidence type="ECO:0000259" key="3">
    <source>
        <dbReference type="Pfam" id="PF01345"/>
    </source>
</evidence>
<name>A0A7C9NHQ5_9ACTN</name>
<reference evidence="4 5" key="1">
    <citation type="submission" date="2020-01" db="EMBL/GenBank/DDBJ databases">
        <title>Herbidospora sp. NEAU-GS84 nov., a novel actinomycete isolated from soil.</title>
        <authorList>
            <person name="Han L."/>
        </authorList>
    </citation>
    <scope>NUCLEOTIDE SEQUENCE [LARGE SCALE GENOMIC DNA]</scope>
    <source>
        <strain evidence="4 5">NEAU-GS84</strain>
    </source>
</reference>
<organism evidence="4 5">
    <name type="scientific">Herbidospora solisilvae</name>
    <dbReference type="NCBI Taxonomy" id="2696284"/>
    <lineage>
        <taxon>Bacteria</taxon>
        <taxon>Bacillati</taxon>
        <taxon>Actinomycetota</taxon>
        <taxon>Actinomycetes</taxon>
        <taxon>Streptosporangiales</taxon>
        <taxon>Streptosporangiaceae</taxon>
        <taxon>Herbidospora</taxon>
    </lineage>
</organism>
<dbReference type="NCBIfam" id="TIGR01451">
    <property type="entry name" value="B_ant_repeat"/>
    <property type="match status" value="1"/>
</dbReference>
<keyword evidence="2" id="KW-0732">Signal</keyword>
<accession>A0A7C9NHQ5</accession>
<sequence>MPTRTLRVVLALLLTISGITLLTTPARAATTQPLTVRVLLVSCVADCDEAGLEALGESTPDFYAEITYAGFPVHTTPRAPDDRSQIAPFWTLTQQIPTTVVDQEISVLIKDHDSTSGDDWADTSPRAGDPFTRFTVNMIDGEVTGDLTGTGCVAGNGEPGGGVFGADPKPSVQLCLEISPGPGFDSDADGFSDWEEYRGRDFDGDDVVDMTLPDADPNRRDLYVELDYMTGHKPLDDAVADVENAFDVAPVTNPNTGATGINLHLLVNEEVPAADELDFADYSDPGDRPSGTYDDFDDLKSGNPAKPCGDGNTARFMTAADRSSPHCQDILSFKRQKFRYGVFIDELLGGGTVSGRAELHERGGNDFVVSLGGWDGFGDVGGQRAAEAGTLMHELGHTLGLAHGGRRDNGTLDEVNCKPNYQSVMNYIWQFPRYDSGRPLSYSRLTGSTLVENQLDETRNPGISGLVRDVFFTTPDPRGDVDRNGVLDDMVWNRANPQFKIDWNMDGDTNDNPVTMNVNRFPWLGGDCGFAKVDETMVGHTDWDRLVYDFTSSPRFSDGAHGPMPDELDYTEMTRSASPDLKAALAFDKAQAAPGETVTATATLTNQGAVASENTTVTVDGATRQLPPLGWAAEAFTSTVPCEAADGTTRQSTATVTASNENAALRADNTATAAYTVRAPKVTTSVAATPSVKAGETVTYTVTYKNEGGSAASGARLTFTPPPGVHTTGPLTRDLGTLTPGQQGTVTFTGRPSLLTEAGTLQASAKVSYGSNACAYEASGSAATTVTVQAPSRDPMPPALWALRGDLQTAEVLARVHATDQRFDTGGDGTLSRQETGSAFLLPVLQPRQLRAEMLATLLNLGTRRINAGTRVETVTIRRLGLNTVGDAVRYAQATLTQSPSLQNVIRYTDATLALTEINSGIAERY</sequence>
<evidence type="ECO:0000313" key="4">
    <source>
        <dbReference type="EMBL" id="NAS22852.1"/>
    </source>
</evidence>
<keyword evidence="5" id="KW-1185">Reference proteome</keyword>
<dbReference type="GO" id="GO:0008237">
    <property type="term" value="F:metallopeptidase activity"/>
    <property type="evidence" value="ECO:0007669"/>
    <property type="project" value="InterPro"/>
</dbReference>
<dbReference type="Gene3D" id="3.40.390.10">
    <property type="entry name" value="Collagenase (Catalytic Domain)"/>
    <property type="match status" value="1"/>
</dbReference>
<dbReference type="InterPro" id="IPR047589">
    <property type="entry name" value="DUF11_rpt"/>
</dbReference>
<dbReference type="Gene3D" id="2.60.40.10">
    <property type="entry name" value="Immunoglobulins"/>
    <property type="match status" value="2"/>
</dbReference>
<evidence type="ECO:0000256" key="1">
    <source>
        <dbReference type="SAM" id="MobiDB-lite"/>
    </source>
</evidence>
<feature type="signal peptide" evidence="2">
    <location>
        <begin position="1"/>
        <end position="28"/>
    </location>
</feature>
<feature type="region of interest" description="Disordered" evidence="1">
    <location>
        <begin position="280"/>
        <end position="304"/>
    </location>
</feature>
<dbReference type="EMBL" id="WXEW01000004">
    <property type="protein sequence ID" value="NAS22852.1"/>
    <property type="molecule type" value="Genomic_DNA"/>
</dbReference>
<dbReference type="GO" id="GO:0005975">
    <property type="term" value="P:carbohydrate metabolic process"/>
    <property type="evidence" value="ECO:0007669"/>
    <property type="project" value="UniProtKB-ARBA"/>
</dbReference>
<dbReference type="InterPro" id="IPR013783">
    <property type="entry name" value="Ig-like_fold"/>
</dbReference>
<feature type="chain" id="PRO_5028878887" evidence="2">
    <location>
        <begin position="29"/>
        <end position="926"/>
    </location>
</feature>
<dbReference type="InterPro" id="IPR001434">
    <property type="entry name" value="OmcB-like_DUF11"/>
</dbReference>
<proteinExistence type="predicted"/>
<dbReference type="SUPFAM" id="SSF55486">
    <property type="entry name" value="Metalloproteases ('zincins'), catalytic domain"/>
    <property type="match status" value="1"/>
</dbReference>
<feature type="domain" description="DUF11" evidence="3">
    <location>
        <begin position="686"/>
        <end position="796"/>
    </location>
</feature>
<protein>
    <submittedName>
        <fullName evidence="4">DUF11 domain-containing protein</fullName>
    </submittedName>
</protein>